<protein>
    <submittedName>
        <fullName evidence="7">Aspartate aminotransferase family protein</fullName>
    </submittedName>
</protein>
<keyword evidence="3" id="KW-0210">Decarboxylase</keyword>
<dbReference type="Proteomes" id="UP000736373">
    <property type="component" value="Unassembled WGS sequence"/>
</dbReference>
<dbReference type="Gene3D" id="3.90.1150.10">
    <property type="entry name" value="Aspartate Aminotransferase, domain 1"/>
    <property type="match status" value="1"/>
</dbReference>
<dbReference type="InterPro" id="IPR015424">
    <property type="entry name" value="PyrdxlP-dep_Trfase"/>
</dbReference>
<evidence type="ECO:0000256" key="4">
    <source>
        <dbReference type="ARBA" id="ARBA00022898"/>
    </source>
</evidence>
<proteinExistence type="inferred from homology"/>
<reference evidence="7 8" key="1">
    <citation type="submission" date="2019-09" db="EMBL/GenBank/DDBJ databases">
        <title>Paraburkholderia podalyriae sp. nov., A South African Podalyria-associated rhizobium.</title>
        <authorList>
            <person name="Mavima L."/>
            <person name="Beukes C.W."/>
            <person name="Palmer M."/>
            <person name="De Meyer S.E."/>
            <person name="James E.K."/>
            <person name="Maluk M."/>
            <person name="Avontuur J.R."/>
            <person name="Chan W.Y."/>
            <person name="Venter S.N."/>
            <person name="Steenkamp E.T."/>
        </authorList>
    </citation>
    <scope>NUCLEOTIDE SEQUENCE [LARGE SCALE GENOMIC DNA]</scope>
    <source>
        <strain evidence="7 8">WC7.3b</strain>
    </source>
</reference>
<evidence type="ECO:0000313" key="7">
    <source>
        <dbReference type="EMBL" id="MBC8752750.1"/>
    </source>
</evidence>
<keyword evidence="5 6" id="KW-0456">Lyase</keyword>
<dbReference type="EMBL" id="VZQQ01000145">
    <property type="protein sequence ID" value="MBC8752750.1"/>
    <property type="molecule type" value="Genomic_DNA"/>
</dbReference>
<accession>A0ABR7Q2H0</accession>
<dbReference type="InterPro" id="IPR015422">
    <property type="entry name" value="PyrdxlP-dep_Trfase_small"/>
</dbReference>
<comment type="similarity">
    <text evidence="2 6">Belongs to the group II decarboxylase family.</text>
</comment>
<dbReference type="InterPro" id="IPR015421">
    <property type="entry name" value="PyrdxlP-dep_Trfase_major"/>
</dbReference>
<gene>
    <name evidence="7" type="ORF">F6X42_42325</name>
</gene>
<dbReference type="InterPro" id="IPR010977">
    <property type="entry name" value="Aromatic_deC"/>
</dbReference>
<dbReference type="InterPro" id="IPR002129">
    <property type="entry name" value="PyrdxlP-dep_de-COase"/>
</dbReference>
<evidence type="ECO:0000256" key="2">
    <source>
        <dbReference type="ARBA" id="ARBA00009533"/>
    </source>
</evidence>
<keyword evidence="8" id="KW-1185">Reference proteome</keyword>
<dbReference type="RefSeq" id="WP_187639582.1">
    <property type="nucleotide sequence ID" value="NZ_VZQQ01000145.1"/>
</dbReference>
<evidence type="ECO:0000256" key="1">
    <source>
        <dbReference type="ARBA" id="ARBA00001933"/>
    </source>
</evidence>
<evidence type="ECO:0000256" key="5">
    <source>
        <dbReference type="ARBA" id="ARBA00023239"/>
    </source>
</evidence>
<evidence type="ECO:0000313" key="8">
    <source>
        <dbReference type="Proteomes" id="UP000736373"/>
    </source>
</evidence>
<dbReference type="PANTHER" id="PTHR11999">
    <property type="entry name" value="GROUP II PYRIDOXAL-5-PHOSPHATE DECARBOXYLASE"/>
    <property type="match status" value="1"/>
</dbReference>
<name>A0ABR7Q2H0_9BURK</name>
<keyword evidence="7" id="KW-0032">Aminotransferase</keyword>
<evidence type="ECO:0000256" key="3">
    <source>
        <dbReference type="ARBA" id="ARBA00022793"/>
    </source>
</evidence>
<dbReference type="PANTHER" id="PTHR11999:SF70">
    <property type="entry name" value="MIP05841P"/>
    <property type="match status" value="1"/>
</dbReference>
<sequence>MSDQYSSALDTAYRSAIRFHEARKGLPARAPATFDQLLEAFGGPMTDAGIAPATVIERLADAAEPGLTGTAGPHFFAWVMGASHPIGVAADWLTSMWGQNGAGYHSCPANAAAEIVASKWLLELLQLPPECSVGFTTGGTMSHFVCLAAARGELLSRQGWDVDADGLFGAPQITVCVSADAHVSVFSALRYLGFGQRRVVVIPTDGEGRMDANELGRAIAKVNAPLLVVAQAGQINTGAFDPLQAIAESTHERQGWLHVDGALGLWARACPSRAHLAEGAERADSWTTDGHKWLQSPYDCGYAIVRDARAHRRAMTVQASYLPVTAKEIRDPKEWVPELSRRARGFATWALLRAFGKDGISAMVERHCQLAERMSSGLAREPGIHVLNKVELNQFLVRFGSAQVSEQSDQATRDVIAQLETEGTFFFSGAEWRGMWVMRVSVISWATTQPDVDQAINVIVDAWRRMTGKPKNPAS</sequence>
<keyword evidence="7" id="KW-0808">Transferase</keyword>
<dbReference type="Pfam" id="PF00282">
    <property type="entry name" value="Pyridoxal_deC"/>
    <property type="match status" value="1"/>
</dbReference>
<comment type="cofactor">
    <cofactor evidence="1 6">
        <name>pyridoxal 5'-phosphate</name>
        <dbReference type="ChEBI" id="CHEBI:597326"/>
    </cofactor>
</comment>
<keyword evidence="4 6" id="KW-0663">Pyridoxal phosphate</keyword>
<dbReference type="GO" id="GO:0008483">
    <property type="term" value="F:transaminase activity"/>
    <property type="evidence" value="ECO:0007669"/>
    <property type="project" value="UniProtKB-KW"/>
</dbReference>
<dbReference type="SUPFAM" id="SSF53383">
    <property type="entry name" value="PLP-dependent transferases"/>
    <property type="match status" value="1"/>
</dbReference>
<comment type="caution">
    <text evidence="7">The sequence shown here is derived from an EMBL/GenBank/DDBJ whole genome shotgun (WGS) entry which is preliminary data.</text>
</comment>
<evidence type="ECO:0000256" key="6">
    <source>
        <dbReference type="RuleBase" id="RU000382"/>
    </source>
</evidence>
<organism evidence="7 8">
    <name type="scientific">Paraburkholderia podalyriae</name>
    <dbReference type="NCBI Taxonomy" id="1938811"/>
    <lineage>
        <taxon>Bacteria</taxon>
        <taxon>Pseudomonadati</taxon>
        <taxon>Pseudomonadota</taxon>
        <taxon>Betaproteobacteria</taxon>
        <taxon>Burkholderiales</taxon>
        <taxon>Burkholderiaceae</taxon>
        <taxon>Paraburkholderia</taxon>
    </lineage>
</organism>
<dbReference type="Gene3D" id="3.40.640.10">
    <property type="entry name" value="Type I PLP-dependent aspartate aminotransferase-like (Major domain)"/>
    <property type="match status" value="1"/>
</dbReference>